<keyword evidence="1" id="KW-0732">Signal</keyword>
<sequence length="222" mass="25132">MKNYLCAIVVALMLILTCCSCAEKTEGDFRLTADQMKSLVAQLNEMDQYQGYESQFTEVKTINSIKLYGAEKEGAQIKLYMWDVSGSYVKYKNAAYEVAGGCYPLIVTAEADGMTLRISDVRLPKDSLEYASSIQDMFPEKYADKILDEGIETCDKLYRQQNEQIKNYWHVSISEDHFALDENTGEVAIVHATEGYDKKGEYFYRKEVIDRGFLKKTAGGAS</sequence>
<proteinExistence type="predicted"/>
<gene>
    <name evidence="2" type="ORF">NE619_09310</name>
</gene>
<dbReference type="RefSeq" id="WP_256132118.1">
    <property type="nucleotide sequence ID" value="NZ_JANFXK010000009.1"/>
</dbReference>
<feature type="chain" id="PRO_5047018400" evidence="1">
    <location>
        <begin position="23"/>
        <end position="222"/>
    </location>
</feature>
<name>A0ABT1RP07_9FIRM</name>
<organism evidence="2 3">
    <name type="scientific">Anaerovorax odorimutans</name>
    <dbReference type="NCBI Taxonomy" id="109327"/>
    <lineage>
        <taxon>Bacteria</taxon>
        <taxon>Bacillati</taxon>
        <taxon>Bacillota</taxon>
        <taxon>Clostridia</taxon>
        <taxon>Peptostreptococcales</taxon>
        <taxon>Anaerovoracaceae</taxon>
        <taxon>Anaerovorax</taxon>
    </lineage>
</organism>
<keyword evidence="3" id="KW-1185">Reference proteome</keyword>
<evidence type="ECO:0000313" key="2">
    <source>
        <dbReference type="EMBL" id="MCQ4636928.1"/>
    </source>
</evidence>
<evidence type="ECO:0000256" key="1">
    <source>
        <dbReference type="SAM" id="SignalP"/>
    </source>
</evidence>
<accession>A0ABT1RP07</accession>
<feature type="signal peptide" evidence="1">
    <location>
        <begin position="1"/>
        <end position="22"/>
    </location>
</feature>
<evidence type="ECO:0000313" key="3">
    <source>
        <dbReference type="Proteomes" id="UP001524502"/>
    </source>
</evidence>
<comment type="caution">
    <text evidence="2">The sequence shown here is derived from an EMBL/GenBank/DDBJ whole genome shotgun (WGS) entry which is preliminary data.</text>
</comment>
<dbReference type="EMBL" id="JANFXK010000009">
    <property type="protein sequence ID" value="MCQ4636928.1"/>
    <property type="molecule type" value="Genomic_DNA"/>
</dbReference>
<reference evidence="2 3" key="1">
    <citation type="submission" date="2022-06" db="EMBL/GenBank/DDBJ databases">
        <title>Isolation of gut microbiota from human fecal samples.</title>
        <authorList>
            <person name="Pamer E.G."/>
            <person name="Barat B."/>
            <person name="Waligurski E."/>
            <person name="Medina S."/>
            <person name="Paddock L."/>
            <person name="Mostad J."/>
        </authorList>
    </citation>
    <scope>NUCLEOTIDE SEQUENCE [LARGE SCALE GENOMIC DNA]</scope>
    <source>
        <strain evidence="2 3">SL.3.17</strain>
    </source>
</reference>
<dbReference type="Proteomes" id="UP001524502">
    <property type="component" value="Unassembled WGS sequence"/>
</dbReference>
<protein>
    <submittedName>
        <fullName evidence="2">Uncharacterized protein</fullName>
    </submittedName>
</protein>